<dbReference type="AlphaFoldDB" id="S9SUG1"/>
<organism evidence="2 3">
    <name type="scientific">Paenibacillus alvei TS-15</name>
    <dbReference type="NCBI Taxonomy" id="1117108"/>
    <lineage>
        <taxon>Bacteria</taxon>
        <taxon>Bacillati</taxon>
        <taxon>Bacillota</taxon>
        <taxon>Bacilli</taxon>
        <taxon>Bacillales</taxon>
        <taxon>Paenibacillaceae</taxon>
        <taxon>Paenibacillus</taxon>
    </lineage>
</organism>
<comment type="caution">
    <text evidence="2">The sequence shown here is derived from an EMBL/GenBank/DDBJ whole genome shotgun (WGS) entry which is preliminary data.</text>
</comment>
<dbReference type="CDD" id="cd01651">
    <property type="entry name" value="RT_G2_intron"/>
    <property type="match status" value="1"/>
</dbReference>
<dbReference type="PANTHER" id="PTHR34047">
    <property type="entry name" value="NUCLEAR INTRON MATURASE 1, MITOCHONDRIAL-RELATED"/>
    <property type="match status" value="1"/>
</dbReference>
<dbReference type="SUPFAM" id="SSF56672">
    <property type="entry name" value="DNA/RNA polymerases"/>
    <property type="match status" value="1"/>
</dbReference>
<name>S9SUG1_PAEAL</name>
<dbReference type="InterPro" id="IPR051083">
    <property type="entry name" value="GrpII_Intron_Splice-Mob/Def"/>
</dbReference>
<evidence type="ECO:0000313" key="3">
    <source>
        <dbReference type="Proteomes" id="UP000015344"/>
    </source>
</evidence>
<sequence>MDGCEWVVDADLRDFFWTVHHEPLINLIAEQLSDGRILNLVRQMLKAGYIEGGKKYETPSGTPQGSVASPLFSNIYLNRFDHEMTGKGYRLTHFADDWVVLCKTQTEAAKVPTRCENDTGIAWADTSPG</sequence>
<accession>S9SUG1</accession>
<evidence type="ECO:0000313" key="2">
    <source>
        <dbReference type="EMBL" id="EPY07793.1"/>
    </source>
</evidence>
<dbReference type="InterPro" id="IPR000477">
    <property type="entry name" value="RT_dom"/>
</dbReference>
<proteinExistence type="predicted"/>
<protein>
    <submittedName>
        <fullName evidence="2">Prophage lambdaSa1 transcriptase/maturase family protein</fullName>
    </submittedName>
</protein>
<dbReference type="Pfam" id="PF00078">
    <property type="entry name" value="RVT_1"/>
    <property type="match status" value="1"/>
</dbReference>
<feature type="domain" description="Reverse transcriptase" evidence="1">
    <location>
        <begin position="1"/>
        <end position="129"/>
    </location>
</feature>
<gene>
    <name evidence="2" type="ORF">PAALTS15_08084</name>
</gene>
<dbReference type="PANTHER" id="PTHR34047:SF8">
    <property type="entry name" value="PROTEIN YKFC"/>
    <property type="match status" value="1"/>
</dbReference>
<dbReference type="EMBL" id="ATMT01000030">
    <property type="protein sequence ID" value="EPY07793.1"/>
    <property type="molecule type" value="Genomic_DNA"/>
</dbReference>
<dbReference type="PROSITE" id="PS50878">
    <property type="entry name" value="RT_POL"/>
    <property type="match status" value="1"/>
</dbReference>
<dbReference type="InterPro" id="IPR043502">
    <property type="entry name" value="DNA/RNA_pol_sf"/>
</dbReference>
<dbReference type="eggNOG" id="COG3344">
    <property type="taxonomic scope" value="Bacteria"/>
</dbReference>
<dbReference type="PATRIC" id="fig|1117108.3.peg.1681"/>
<reference evidence="2 3" key="1">
    <citation type="submission" date="2013-05" db="EMBL/GenBank/DDBJ databases">
        <authorList>
            <person name="Strain E.A."/>
            <person name="Brown E."/>
            <person name="Allard M.W."/>
            <person name="Luo Y.L."/>
        </authorList>
    </citation>
    <scope>NUCLEOTIDE SEQUENCE [LARGE SCALE GENOMIC DNA]</scope>
    <source>
        <strain evidence="2 3">TS-15</strain>
    </source>
</reference>
<evidence type="ECO:0000259" key="1">
    <source>
        <dbReference type="PROSITE" id="PS50878"/>
    </source>
</evidence>
<dbReference type="Proteomes" id="UP000015344">
    <property type="component" value="Unassembled WGS sequence"/>
</dbReference>